<dbReference type="PANTHER" id="PTHR31140">
    <property type="entry name" value="B3 DOMAIN-CONTAINING TRANSCRIPTION FACTOR ABI3"/>
    <property type="match status" value="1"/>
</dbReference>
<dbReference type="GO" id="GO:0003700">
    <property type="term" value="F:DNA-binding transcription factor activity"/>
    <property type="evidence" value="ECO:0007669"/>
    <property type="project" value="InterPro"/>
</dbReference>
<comment type="subcellular location">
    <subcellularLocation>
        <location evidence="1">Nucleus</location>
    </subcellularLocation>
</comment>
<sequence>MKLFSKLLTQTDIEKRLSVPTHILHLFPFLDGDRFADLQVKDSSGGLWTFRCIYRDGIYAKPVFSKGWLEFVYAKNLQIDDEVAFHKDKDIEAAVPYRIEVKRKLMRLMGQDIWIEVEQLHLYGLS</sequence>
<dbReference type="HOGENOM" id="CLU_134721_1_0_1"/>
<dbReference type="Gene3D" id="2.40.330.10">
    <property type="entry name" value="DNA-binding pseudobarrel domain"/>
    <property type="match status" value="1"/>
</dbReference>
<name>A0A061DZD6_THECC</name>
<reference evidence="7 8" key="1">
    <citation type="journal article" date="2013" name="Genome Biol.">
        <title>The genome sequence of the most widely cultivated cacao type and its use to identify candidate genes regulating pod color.</title>
        <authorList>
            <person name="Motamayor J.C."/>
            <person name="Mockaitis K."/>
            <person name="Schmutz J."/>
            <person name="Haiminen N."/>
            <person name="Iii D.L."/>
            <person name="Cornejo O."/>
            <person name="Findley S.D."/>
            <person name="Zheng P."/>
            <person name="Utro F."/>
            <person name="Royaert S."/>
            <person name="Saski C."/>
            <person name="Jenkins J."/>
            <person name="Podicheti R."/>
            <person name="Zhao M."/>
            <person name="Scheffler B.E."/>
            <person name="Stack J.C."/>
            <person name="Feltus F.A."/>
            <person name="Mustiga G.M."/>
            <person name="Amores F."/>
            <person name="Phillips W."/>
            <person name="Marelli J.P."/>
            <person name="May G.D."/>
            <person name="Shapiro H."/>
            <person name="Ma J."/>
            <person name="Bustamante C.D."/>
            <person name="Schnell R.J."/>
            <person name="Main D."/>
            <person name="Gilbert D."/>
            <person name="Parida L."/>
            <person name="Kuhn D.N."/>
        </authorList>
    </citation>
    <scope>NUCLEOTIDE SEQUENCE [LARGE SCALE GENOMIC DNA]</scope>
    <source>
        <strain evidence="8">cv. Matina 1-6</strain>
    </source>
</reference>
<keyword evidence="5" id="KW-0539">Nucleus</keyword>
<dbReference type="InterPro" id="IPR015300">
    <property type="entry name" value="DNA-bd_pseudobarrel_sf"/>
</dbReference>
<protein>
    <recommendedName>
        <fullName evidence="6">TF-B3 domain-containing protein</fullName>
    </recommendedName>
</protein>
<organism evidence="7 8">
    <name type="scientific">Theobroma cacao</name>
    <name type="common">Cacao</name>
    <name type="synonym">Cocoa</name>
    <dbReference type="NCBI Taxonomy" id="3641"/>
    <lineage>
        <taxon>Eukaryota</taxon>
        <taxon>Viridiplantae</taxon>
        <taxon>Streptophyta</taxon>
        <taxon>Embryophyta</taxon>
        <taxon>Tracheophyta</taxon>
        <taxon>Spermatophyta</taxon>
        <taxon>Magnoliopsida</taxon>
        <taxon>eudicotyledons</taxon>
        <taxon>Gunneridae</taxon>
        <taxon>Pentapetalae</taxon>
        <taxon>rosids</taxon>
        <taxon>malvids</taxon>
        <taxon>Malvales</taxon>
        <taxon>Malvaceae</taxon>
        <taxon>Byttnerioideae</taxon>
        <taxon>Theobroma</taxon>
    </lineage>
</organism>
<dbReference type="GO" id="GO:0003677">
    <property type="term" value="F:DNA binding"/>
    <property type="evidence" value="ECO:0007669"/>
    <property type="project" value="UniProtKB-KW"/>
</dbReference>
<accession>A0A061DZD6</accession>
<dbReference type="SUPFAM" id="SSF101936">
    <property type="entry name" value="DNA-binding pseudobarrel domain"/>
    <property type="match status" value="1"/>
</dbReference>
<evidence type="ECO:0000259" key="6">
    <source>
        <dbReference type="Pfam" id="PF02362"/>
    </source>
</evidence>
<dbReference type="InterPro" id="IPR003340">
    <property type="entry name" value="B3_DNA-bd"/>
</dbReference>
<feature type="domain" description="TF-B3" evidence="6">
    <location>
        <begin position="4"/>
        <end position="90"/>
    </location>
</feature>
<evidence type="ECO:0000256" key="3">
    <source>
        <dbReference type="ARBA" id="ARBA00023125"/>
    </source>
</evidence>
<evidence type="ECO:0000256" key="1">
    <source>
        <dbReference type="ARBA" id="ARBA00004123"/>
    </source>
</evidence>
<dbReference type="PANTHER" id="PTHR31140:SF145">
    <property type="entry name" value="TF-B3 DOMAIN-CONTAINING PROTEIN"/>
    <property type="match status" value="1"/>
</dbReference>
<dbReference type="EMBL" id="CM001880">
    <property type="protein sequence ID" value="EOX98129.1"/>
    <property type="molecule type" value="Genomic_DNA"/>
</dbReference>
<dbReference type="GO" id="GO:0005634">
    <property type="term" value="C:nucleus"/>
    <property type="evidence" value="ECO:0007669"/>
    <property type="project" value="UniProtKB-SubCell"/>
</dbReference>
<dbReference type="InterPro" id="IPR044800">
    <property type="entry name" value="LEC2-like"/>
</dbReference>
<dbReference type="eggNOG" id="ENOG502STFW">
    <property type="taxonomic scope" value="Eukaryota"/>
</dbReference>
<evidence type="ECO:0000256" key="5">
    <source>
        <dbReference type="ARBA" id="ARBA00023242"/>
    </source>
</evidence>
<dbReference type="InParanoid" id="A0A061DZD6"/>
<dbReference type="OMA" id="MGQDIWI"/>
<evidence type="ECO:0000313" key="7">
    <source>
        <dbReference type="EMBL" id="EOX98129.1"/>
    </source>
</evidence>
<dbReference type="CDD" id="cd10017">
    <property type="entry name" value="B3_DNA"/>
    <property type="match status" value="1"/>
</dbReference>
<dbReference type="Pfam" id="PF02362">
    <property type="entry name" value="B3"/>
    <property type="match status" value="1"/>
</dbReference>
<gene>
    <name evidence="7" type="ORF">TCM_006964</name>
</gene>
<dbReference type="Gramene" id="EOX98129">
    <property type="protein sequence ID" value="EOX98129"/>
    <property type="gene ID" value="TCM_006964"/>
</dbReference>
<keyword evidence="8" id="KW-1185">Reference proteome</keyword>
<evidence type="ECO:0000313" key="8">
    <source>
        <dbReference type="Proteomes" id="UP000026915"/>
    </source>
</evidence>
<evidence type="ECO:0000256" key="2">
    <source>
        <dbReference type="ARBA" id="ARBA00023015"/>
    </source>
</evidence>
<keyword evidence="3" id="KW-0238">DNA-binding</keyword>
<proteinExistence type="predicted"/>
<evidence type="ECO:0000256" key="4">
    <source>
        <dbReference type="ARBA" id="ARBA00023163"/>
    </source>
</evidence>
<dbReference type="AlphaFoldDB" id="A0A061DZD6"/>
<dbReference type="Proteomes" id="UP000026915">
    <property type="component" value="Chromosome 2"/>
</dbReference>
<keyword evidence="4" id="KW-0804">Transcription</keyword>
<keyword evidence="2" id="KW-0805">Transcription regulation</keyword>